<feature type="transmembrane region" description="Helical" evidence="1">
    <location>
        <begin position="122"/>
        <end position="139"/>
    </location>
</feature>
<dbReference type="SUPFAM" id="SSF103481">
    <property type="entry name" value="Multidrug resistance efflux transporter EmrE"/>
    <property type="match status" value="2"/>
</dbReference>
<feature type="transmembrane region" description="Helical" evidence="1">
    <location>
        <begin position="32"/>
        <end position="53"/>
    </location>
</feature>
<dbReference type="InterPro" id="IPR000620">
    <property type="entry name" value="EamA_dom"/>
</dbReference>
<dbReference type="GO" id="GO:0016020">
    <property type="term" value="C:membrane"/>
    <property type="evidence" value="ECO:0007669"/>
    <property type="project" value="InterPro"/>
</dbReference>
<dbReference type="Pfam" id="PF00892">
    <property type="entry name" value="EamA"/>
    <property type="match status" value="1"/>
</dbReference>
<organism evidence="3 4">
    <name type="scientific">Candidatus Sungbacteria bacterium RIFCSPHIGHO2_02_FULL_51_29</name>
    <dbReference type="NCBI Taxonomy" id="1802273"/>
    <lineage>
        <taxon>Bacteria</taxon>
        <taxon>Candidatus Sungiibacteriota</taxon>
    </lineage>
</organism>
<proteinExistence type="predicted"/>
<evidence type="ECO:0000313" key="4">
    <source>
        <dbReference type="Proteomes" id="UP000177811"/>
    </source>
</evidence>
<protein>
    <recommendedName>
        <fullName evidence="2">EamA domain-containing protein</fullName>
    </recommendedName>
</protein>
<reference evidence="3 4" key="1">
    <citation type="journal article" date="2016" name="Nat. Commun.">
        <title>Thousands of microbial genomes shed light on interconnected biogeochemical processes in an aquifer system.</title>
        <authorList>
            <person name="Anantharaman K."/>
            <person name="Brown C.T."/>
            <person name="Hug L.A."/>
            <person name="Sharon I."/>
            <person name="Castelle C.J."/>
            <person name="Probst A.J."/>
            <person name="Thomas B.C."/>
            <person name="Singh A."/>
            <person name="Wilkins M.J."/>
            <person name="Karaoz U."/>
            <person name="Brodie E.L."/>
            <person name="Williams K.H."/>
            <person name="Hubbard S.S."/>
            <person name="Banfield J.F."/>
        </authorList>
    </citation>
    <scope>NUCLEOTIDE SEQUENCE [LARGE SCALE GENOMIC DNA]</scope>
</reference>
<sequence>MNILLPLCAAVLQAASFTLDKAILSLKRVGFISYTGASFPLVFIITGVIFFIVRPELSVGMFGSGRWALIVLSVVGSAISNLLYYRALKNDALQEIQALDLLQAIPVILVSSIFFSDERNPYLVFPALAAALAVVWSHWDHHRIRIAKKTLPYVLWSLAIAPLSAPISRALLLVWSPVSLELVRAAGMALIFLPFTLRSYRTLSFTAWRLIIVTNMLTAVAWILFYASYQRSGIVYTVLLFSLQPILVYFASLFILKERAHRKKIAAFGIILISIIFAQIMA</sequence>
<name>A0A1G2KWY1_9BACT</name>
<keyword evidence="1" id="KW-0472">Membrane</keyword>
<dbReference type="InterPro" id="IPR037185">
    <property type="entry name" value="EmrE-like"/>
</dbReference>
<dbReference type="Proteomes" id="UP000177811">
    <property type="component" value="Unassembled WGS sequence"/>
</dbReference>
<feature type="transmembrane region" description="Helical" evidence="1">
    <location>
        <begin position="151"/>
        <end position="176"/>
    </location>
</feature>
<accession>A0A1G2KWY1</accession>
<evidence type="ECO:0000313" key="3">
    <source>
        <dbReference type="EMBL" id="OHA03704.1"/>
    </source>
</evidence>
<feature type="domain" description="EamA" evidence="2">
    <location>
        <begin position="155"/>
        <end position="277"/>
    </location>
</feature>
<feature type="transmembrane region" description="Helical" evidence="1">
    <location>
        <begin position="207"/>
        <end position="227"/>
    </location>
</feature>
<evidence type="ECO:0000256" key="1">
    <source>
        <dbReference type="SAM" id="Phobius"/>
    </source>
</evidence>
<feature type="transmembrane region" description="Helical" evidence="1">
    <location>
        <begin position="233"/>
        <end position="256"/>
    </location>
</feature>
<keyword evidence="1" id="KW-0812">Transmembrane</keyword>
<keyword evidence="1" id="KW-1133">Transmembrane helix</keyword>
<feature type="transmembrane region" description="Helical" evidence="1">
    <location>
        <begin position="265"/>
        <end position="281"/>
    </location>
</feature>
<feature type="transmembrane region" description="Helical" evidence="1">
    <location>
        <begin position="65"/>
        <end position="85"/>
    </location>
</feature>
<feature type="transmembrane region" description="Helical" evidence="1">
    <location>
        <begin position="182"/>
        <end position="200"/>
    </location>
</feature>
<comment type="caution">
    <text evidence="3">The sequence shown here is derived from an EMBL/GenBank/DDBJ whole genome shotgun (WGS) entry which is preliminary data.</text>
</comment>
<evidence type="ECO:0000259" key="2">
    <source>
        <dbReference type="Pfam" id="PF00892"/>
    </source>
</evidence>
<dbReference type="AlphaFoldDB" id="A0A1G2KWY1"/>
<gene>
    <name evidence="3" type="ORF">A3C16_03655</name>
</gene>
<dbReference type="EMBL" id="MHQL01000010">
    <property type="protein sequence ID" value="OHA03704.1"/>
    <property type="molecule type" value="Genomic_DNA"/>
</dbReference>